<dbReference type="EMBL" id="AGNK02002153">
    <property type="status" value="NOT_ANNOTATED_CDS"/>
    <property type="molecule type" value="Genomic_DNA"/>
</dbReference>
<protein>
    <submittedName>
        <fullName evidence="1">Uncharacterized protein</fullName>
    </submittedName>
</protein>
<accession>K3ZBN0</accession>
<proteinExistence type="predicted"/>
<dbReference type="InParanoid" id="K3ZBN0"/>
<organism evidence="1 2">
    <name type="scientific">Setaria italica</name>
    <name type="common">Foxtail millet</name>
    <name type="synonym">Panicum italicum</name>
    <dbReference type="NCBI Taxonomy" id="4555"/>
    <lineage>
        <taxon>Eukaryota</taxon>
        <taxon>Viridiplantae</taxon>
        <taxon>Streptophyta</taxon>
        <taxon>Embryophyta</taxon>
        <taxon>Tracheophyta</taxon>
        <taxon>Spermatophyta</taxon>
        <taxon>Magnoliopsida</taxon>
        <taxon>Liliopsida</taxon>
        <taxon>Poales</taxon>
        <taxon>Poaceae</taxon>
        <taxon>PACMAD clade</taxon>
        <taxon>Panicoideae</taxon>
        <taxon>Panicodae</taxon>
        <taxon>Paniceae</taxon>
        <taxon>Cenchrinae</taxon>
        <taxon>Setaria</taxon>
    </lineage>
</organism>
<keyword evidence="2" id="KW-1185">Reference proteome</keyword>
<dbReference type="EnsemblPlants" id="KQL17451">
    <property type="protein sequence ID" value="KQL17451"/>
    <property type="gene ID" value="SETIT_023951mg"/>
</dbReference>
<reference evidence="1" key="2">
    <citation type="submission" date="2018-08" db="UniProtKB">
        <authorList>
            <consortium name="EnsemblPlants"/>
        </authorList>
    </citation>
    <scope>IDENTIFICATION</scope>
    <source>
        <strain evidence="1">Yugu1</strain>
    </source>
</reference>
<dbReference type="Gramene" id="KQL17451">
    <property type="protein sequence ID" value="KQL17451"/>
    <property type="gene ID" value="SETIT_023951mg"/>
</dbReference>
<dbReference type="Proteomes" id="UP000004995">
    <property type="component" value="Unassembled WGS sequence"/>
</dbReference>
<evidence type="ECO:0000313" key="1">
    <source>
        <dbReference type="EnsemblPlants" id="KQL17451"/>
    </source>
</evidence>
<sequence length="61" mass="6655">MLSNWAAQAGPNACVILGYIHASCMTNSCLRVIVIHSHHHARALPPRLFVCRRLLSSEGSS</sequence>
<evidence type="ECO:0000313" key="2">
    <source>
        <dbReference type="Proteomes" id="UP000004995"/>
    </source>
</evidence>
<dbReference type="AlphaFoldDB" id="K3ZBN0"/>
<reference evidence="2" key="1">
    <citation type="journal article" date="2012" name="Nat. Biotechnol.">
        <title>Reference genome sequence of the model plant Setaria.</title>
        <authorList>
            <person name="Bennetzen J.L."/>
            <person name="Schmutz J."/>
            <person name="Wang H."/>
            <person name="Percifield R."/>
            <person name="Hawkins J."/>
            <person name="Pontaroli A.C."/>
            <person name="Estep M."/>
            <person name="Feng L."/>
            <person name="Vaughn J.N."/>
            <person name="Grimwood J."/>
            <person name="Jenkins J."/>
            <person name="Barry K."/>
            <person name="Lindquist E."/>
            <person name="Hellsten U."/>
            <person name="Deshpande S."/>
            <person name="Wang X."/>
            <person name="Wu X."/>
            <person name="Mitros T."/>
            <person name="Triplett J."/>
            <person name="Yang X."/>
            <person name="Ye C.Y."/>
            <person name="Mauro-Herrera M."/>
            <person name="Wang L."/>
            <person name="Li P."/>
            <person name="Sharma M."/>
            <person name="Sharma R."/>
            <person name="Ronald P.C."/>
            <person name="Panaud O."/>
            <person name="Kellogg E.A."/>
            <person name="Brutnell T.P."/>
            <person name="Doust A.N."/>
            <person name="Tuskan G.A."/>
            <person name="Rokhsar D."/>
            <person name="Devos K.M."/>
        </authorList>
    </citation>
    <scope>NUCLEOTIDE SEQUENCE [LARGE SCALE GENOMIC DNA]</scope>
    <source>
        <strain evidence="2">cv. Yugu1</strain>
    </source>
</reference>
<name>K3ZBN0_SETIT</name>
<dbReference type="HOGENOM" id="CLU_2927013_0_0_1"/>